<gene>
    <name evidence="7" type="ORF">SAMN05660923_00125</name>
</gene>
<keyword evidence="7" id="KW-0687">Ribonucleoprotein</keyword>
<dbReference type="Pfam" id="PF00583">
    <property type="entry name" value="Acetyltransf_1"/>
    <property type="match status" value="1"/>
</dbReference>
<evidence type="ECO:0000256" key="5">
    <source>
        <dbReference type="RuleBase" id="RU363094"/>
    </source>
</evidence>
<dbReference type="Proteomes" id="UP000198828">
    <property type="component" value="Unassembled WGS sequence"/>
</dbReference>
<evidence type="ECO:0000256" key="4">
    <source>
        <dbReference type="ARBA" id="ARBA00023315"/>
    </source>
</evidence>
<comment type="catalytic activity">
    <reaction evidence="5">
        <text>N-terminal L-alanyl-[ribosomal protein bS18] + acetyl-CoA = N-terminal N(alpha)-acetyl-L-alanyl-[ribosomal protein bS18] + CoA + H(+)</text>
        <dbReference type="Rhea" id="RHEA:43756"/>
        <dbReference type="Rhea" id="RHEA-COMP:10676"/>
        <dbReference type="Rhea" id="RHEA-COMP:10677"/>
        <dbReference type="ChEBI" id="CHEBI:15378"/>
        <dbReference type="ChEBI" id="CHEBI:57287"/>
        <dbReference type="ChEBI" id="CHEBI:57288"/>
        <dbReference type="ChEBI" id="CHEBI:64718"/>
        <dbReference type="ChEBI" id="CHEBI:83683"/>
        <dbReference type="EC" id="2.3.1.266"/>
    </reaction>
</comment>
<evidence type="ECO:0000256" key="1">
    <source>
        <dbReference type="ARBA" id="ARBA00005395"/>
    </source>
</evidence>
<accession>A0A1H2QDU8</accession>
<dbReference type="EC" id="2.3.1.266" evidence="5"/>
<dbReference type="GO" id="GO:0005737">
    <property type="term" value="C:cytoplasm"/>
    <property type="evidence" value="ECO:0007669"/>
    <property type="project" value="UniProtKB-SubCell"/>
</dbReference>
<feature type="domain" description="N-acetyltransferase" evidence="6">
    <location>
        <begin position="3"/>
        <end position="147"/>
    </location>
</feature>
<dbReference type="AlphaFoldDB" id="A0A1H2QDU8"/>
<evidence type="ECO:0000313" key="8">
    <source>
        <dbReference type="Proteomes" id="UP000198828"/>
    </source>
</evidence>
<comment type="function">
    <text evidence="5">Acetylates the N-terminal alanine of ribosomal protein bS18.</text>
</comment>
<name>A0A1H2QDU8_9FIRM</name>
<proteinExistence type="inferred from homology"/>
<keyword evidence="4" id="KW-0012">Acyltransferase</keyword>
<evidence type="ECO:0000256" key="3">
    <source>
        <dbReference type="ARBA" id="ARBA00022679"/>
    </source>
</evidence>
<dbReference type="RefSeq" id="WP_093749827.1">
    <property type="nucleotide sequence ID" value="NZ_BSYN01000001.1"/>
</dbReference>
<keyword evidence="3 7" id="KW-0808">Transferase</keyword>
<sequence>MEISIREMREEDLDRVMEIEAETFNPPWSREAFLLELTKNILAKYIVVLADGEIAGYGGVWLIIDEGHITNIAIDKKYRGLGLGKALLEGLIQICVDRNIRAITLEVRKSNEVAKSLYKKYGFIEYGIRPNYYHDNNEDAIIMWKSI</sequence>
<evidence type="ECO:0000256" key="2">
    <source>
        <dbReference type="ARBA" id="ARBA00022490"/>
    </source>
</evidence>
<dbReference type="InterPro" id="IPR006464">
    <property type="entry name" value="AcTrfase_RimI/Ard1"/>
</dbReference>
<dbReference type="PROSITE" id="PS51186">
    <property type="entry name" value="GNAT"/>
    <property type="match status" value="1"/>
</dbReference>
<dbReference type="InterPro" id="IPR000182">
    <property type="entry name" value="GNAT_dom"/>
</dbReference>
<reference evidence="7 8" key="1">
    <citation type="submission" date="2016-10" db="EMBL/GenBank/DDBJ databases">
        <authorList>
            <person name="de Groot N.N."/>
        </authorList>
    </citation>
    <scope>NUCLEOTIDE SEQUENCE [LARGE SCALE GENOMIC DNA]</scope>
    <source>
        <strain evidence="7 8">DSM 23310</strain>
    </source>
</reference>
<dbReference type="PANTHER" id="PTHR43420:SF44">
    <property type="entry name" value="ACETYLTRANSFERASE YPEA"/>
    <property type="match status" value="1"/>
</dbReference>
<keyword evidence="2 5" id="KW-0963">Cytoplasm</keyword>
<dbReference type="NCBIfam" id="TIGR01575">
    <property type="entry name" value="rimI"/>
    <property type="match status" value="1"/>
</dbReference>
<dbReference type="InterPro" id="IPR050680">
    <property type="entry name" value="YpeA/RimI_acetyltransf"/>
</dbReference>
<dbReference type="Gene3D" id="3.40.630.30">
    <property type="match status" value="1"/>
</dbReference>
<dbReference type="GO" id="GO:0008999">
    <property type="term" value="F:protein-N-terminal-alanine acetyltransferase activity"/>
    <property type="evidence" value="ECO:0007669"/>
    <property type="project" value="UniProtKB-EC"/>
</dbReference>
<comment type="similarity">
    <text evidence="1 5">Belongs to the acetyltransferase family. RimI subfamily.</text>
</comment>
<dbReference type="GO" id="GO:0005840">
    <property type="term" value="C:ribosome"/>
    <property type="evidence" value="ECO:0007669"/>
    <property type="project" value="UniProtKB-KW"/>
</dbReference>
<comment type="subcellular location">
    <subcellularLocation>
        <location evidence="5">Cytoplasm</location>
    </subcellularLocation>
</comment>
<dbReference type="InterPro" id="IPR016181">
    <property type="entry name" value="Acyl_CoA_acyltransferase"/>
</dbReference>
<keyword evidence="7" id="KW-0689">Ribosomal protein</keyword>
<organism evidence="7 8">
    <name type="scientific">Tepidimicrobium xylanilyticum</name>
    <dbReference type="NCBI Taxonomy" id="1123352"/>
    <lineage>
        <taxon>Bacteria</taxon>
        <taxon>Bacillati</taxon>
        <taxon>Bacillota</taxon>
        <taxon>Tissierellia</taxon>
        <taxon>Tissierellales</taxon>
        <taxon>Tepidimicrobiaceae</taxon>
        <taxon>Tepidimicrobium</taxon>
    </lineage>
</organism>
<dbReference type="CDD" id="cd04301">
    <property type="entry name" value="NAT_SF"/>
    <property type="match status" value="1"/>
</dbReference>
<dbReference type="SUPFAM" id="SSF55729">
    <property type="entry name" value="Acyl-CoA N-acyltransferases (Nat)"/>
    <property type="match status" value="1"/>
</dbReference>
<dbReference type="EMBL" id="FNNG01000001">
    <property type="protein sequence ID" value="SDW05453.1"/>
    <property type="molecule type" value="Genomic_DNA"/>
</dbReference>
<dbReference type="PANTHER" id="PTHR43420">
    <property type="entry name" value="ACETYLTRANSFERASE"/>
    <property type="match status" value="1"/>
</dbReference>
<protein>
    <recommendedName>
        <fullName evidence="5">[Ribosomal protein bS18]-alanine N-acetyltransferase</fullName>
        <ecNumber evidence="5">2.3.1.266</ecNumber>
    </recommendedName>
</protein>
<evidence type="ECO:0000259" key="6">
    <source>
        <dbReference type="PROSITE" id="PS51186"/>
    </source>
</evidence>
<evidence type="ECO:0000313" key="7">
    <source>
        <dbReference type="EMBL" id="SDW05453.1"/>
    </source>
</evidence>
<dbReference type="OrthoDB" id="9794566at2"/>
<keyword evidence="8" id="KW-1185">Reference proteome</keyword>